<reference evidence="1" key="1">
    <citation type="submission" date="2019-05" db="EMBL/GenBank/DDBJ databases">
        <authorList>
            <person name="Zhang S."/>
            <person name="Liu J."/>
        </authorList>
    </citation>
    <scope>NUCLEOTIDE SEQUENCE [LARGE SCALE GENOMIC DNA]</scope>
</reference>
<dbReference type="GeneTree" id="ENSGT00910000148251"/>
<dbReference type="AlphaFoldDB" id="A0A8B9W4M8"/>
<organism evidence="1 2">
    <name type="scientific">Bos mutus grunniens</name>
    <name type="common">Wild yak</name>
    <name type="synonym">Bos grunniens</name>
    <dbReference type="NCBI Taxonomy" id="30521"/>
    <lineage>
        <taxon>Eukaryota</taxon>
        <taxon>Metazoa</taxon>
        <taxon>Chordata</taxon>
        <taxon>Craniata</taxon>
        <taxon>Vertebrata</taxon>
        <taxon>Euteleostomi</taxon>
        <taxon>Mammalia</taxon>
        <taxon>Eutheria</taxon>
        <taxon>Laurasiatheria</taxon>
        <taxon>Artiodactyla</taxon>
        <taxon>Ruminantia</taxon>
        <taxon>Pecora</taxon>
        <taxon>Bovidae</taxon>
        <taxon>Bovinae</taxon>
        <taxon>Bos</taxon>
    </lineage>
</organism>
<reference evidence="1" key="3">
    <citation type="submission" date="2025-09" db="UniProtKB">
        <authorList>
            <consortium name="Ensembl"/>
        </authorList>
    </citation>
    <scope>IDENTIFICATION</scope>
</reference>
<keyword evidence="2" id="KW-1185">Reference proteome</keyword>
<reference evidence="1" key="2">
    <citation type="submission" date="2025-08" db="UniProtKB">
        <authorList>
            <consortium name="Ensembl"/>
        </authorList>
    </citation>
    <scope>IDENTIFICATION</scope>
</reference>
<name>A0A8B9W4M8_BOSMU</name>
<accession>A0A8B9W4M8</accession>
<evidence type="ECO:0000313" key="1">
    <source>
        <dbReference type="Ensembl" id="ENSBGRP00000002342.1"/>
    </source>
</evidence>
<proteinExistence type="predicted"/>
<evidence type="ECO:0000313" key="2">
    <source>
        <dbReference type="Proteomes" id="UP000694520"/>
    </source>
</evidence>
<dbReference type="Proteomes" id="UP000694520">
    <property type="component" value="Chromosome 5"/>
</dbReference>
<dbReference type="Ensembl" id="ENSBGRT00000002663.1">
    <property type="protein sequence ID" value="ENSBGRP00000002342.1"/>
    <property type="gene ID" value="ENSBGRG00000001453.1"/>
</dbReference>
<sequence length="88" mass="10279">MKVRHLNGFLKLMKCSLMQRKGNHTTKEENRQLKTVEQVVVWAPPRTSLICFSEEETGCREREGGKNVVTMLFLLNKEKSFSCVWIYS</sequence>
<protein>
    <submittedName>
        <fullName evidence="1">Uncharacterized protein</fullName>
    </submittedName>
</protein>